<keyword evidence="3" id="KW-1185">Reference proteome</keyword>
<dbReference type="EMBL" id="BGPR01005934">
    <property type="protein sequence ID" value="GBN14688.1"/>
    <property type="molecule type" value="Genomic_DNA"/>
</dbReference>
<organism evidence="2 3">
    <name type="scientific">Araneus ventricosus</name>
    <name type="common">Orbweaver spider</name>
    <name type="synonym">Epeira ventricosa</name>
    <dbReference type="NCBI Taxonomy" id="182803"/>
    <lineage>
        <taxon>Eukaryota</taxon>
        <taxon>Metazoa</taxon>
        <taxon>Ecdysozoa</taxon>
        <taxon>Arthropoda</taxon>
        <taxon>Chelicerata</taxon>
        <taxon>Arachnida</taxon>
        <taxon>Araneae</taxon>
        <taxon>Araneomorphae</taxon>
        <taxon>Entelegynae</taxon>
        <taxon>Araneoidea</taxon>
        <taxon>Araneidae</taxon>
        <taxon>Araneus</taxon>
    </lineage>
</organism>
<evidence type="ECO:0000313" key="2">
    <source>
        <dbReference type="EMBL" id="GBN14688.1"/>
    </source>
</evidence>
<dbReference type="Proteomes" id="UP000499080">
    <property type="component" value="Unassembled WGS sequence"/>
</dbReference>
<gene>
    <name evidence="2" type="ORF">AVEN_244268_1</name>
    <name evidence="1" type="ORF">AVEN_27305_1</name>
</gene>
<accession>A0A4Y2LIV2</accession>
<comment type="caution">
    <text evidence="2">The sequence shown here is derived from an EMBL/GenBank/DDBJ whole genome shotgun (WGS) entry which is preliminary data.</text>
</comment>
<dbReference type="EMBL" id="BGPR01005932">
    <property type="protein sequence ID" value="GBN14674.1"/>
    <property type="molecule type" value="Genomic_DNA"/>
</dbReference>
<reference evidence="2 3" key="1">
    <citation type="journal article" date="2019" name="Sci. Rep.">
        <title>Orb-weaving spider Araneus ventricosus genome elucidates the spidroin gene catalogue.</title>
        <authorList>
            <person name="Kono N."/>
            <person name="Nakamura H."/>
            <person name="Ohtoshi R."/>
            <person name="Moran D.A.P."/>
            <person name="Shinohara A."/>
            <person name="Yoshida Y."/>
            <person name="Fujiwara M."/>
            <person name="Mori M."/>
            <person name="Tomita M."/>
            <person name="Arakawa K."/>
        </authorList>
    </citation>
    <scope>NUCLEOTIDE SEQUENCE [LARGE SCALE GENOMIC DNA]</scope>
</reference>
<evidence type="ECO:0000313" key="1">
    <source>
        <dbReference type="EMBL" id="GBN14674.1"/>
    </source>
</evidence>
<dbReference type="AlphaFoldDB" id="A0A4Y2LIV2"/>
<sequence length="118" mass="12624">MREGEGGWENSGRVPRFETGGGGAVAKGIGLLVVVVGAVRPVNAHQILWHENGLVRSPPNGLEQIDGECQALHKPSVQIPDLSSGDGSALYWRVRIQESQNYILHISFERGVVLGSGT</sequence>
<name>A0A4Y2LIV2_ARAVE</name>
<evidence type="ECO:0000313" key="3">
    <source>
        <dbReference type="Proteomes" id="UP000499080"/>
    </source>
</evidence>
<protein>
    <submittedName>
        <fullName evidence="2">Uncharacterized protein</fullName>
    </submittedName>
</protein>
<proteinExistence type="predicted"/>